<protein>
    <submittedName>
        <fullName evidence="3">Uncharacterized protein</fullName>
    </submittedName>
</protein>
<feature type="compositionally biased region" description="Basic and acidic residues" evidence="2">
    <location>
        <begin position="306"/>
        <end position="318"/>
    </location>
</feature>
<keyword evidence="4" id="KW-1185">Reference proteome</keyword>
<feature type="compositionally biased region" description="Polar residues" evidence="2">
    <location>
        <begin position="51"/>
        <end position="68"/>
    </location>
</feature>
<keyword evidence="1" id="KW-0175">Coiled coil</keyword>
<evidence type="ECO:0000313" key="4">
    <source>
        <dbReference type="Proteomes" id="UP000324585"/>
    </source>
</evidence>
<feature type="compositionally biased region" description="Basic and acidic residues" evidence="2">
    <location>
        <begin position="397"/>
        <end position="407"/>
    </location>
</feature>
<feature type="region of interest" description="Disordered" evidence="2">
    <location>
        <begin position="1"/>
        <end position="71"/>
    </location>
</feature>
<accession>A0A5J4Z876</accession>
<dbReference type="EMBL" id="VRMN01000001">
    <property type="protein sequence ID" value="KAA8499348.1"/>
    <property type="molecule type" value="Genomic_DNA"/>
</dbReference>
<organism evidence="3 4">
    <name type="scientific">Porphyridium purpureum</name>
    <name type="common">Red alga</name>
    <name type="synonym">Porphyridium cruentum</name>
    <dbReference type="NCBI Taxonomy" id="35688"/>
    <lineage>
        <taxon>Eukaryota</taxon>
        <taxon>Rhodophyta</taxon>
        <taxon>Bangiophyceae</taxon>
        <taxon>Porphyridiales</taxon>
        <taxon>Porphyridiaceae</taxon>
        <taxon>Porphyridium</taxon>
    </lineage>
</organism>
<feature type="coiled-coil region" evidence="1">
    <location>
        <begin position="84"/>
        <end position="142"/>
    </location>
</feature>
<sequence>MGLFGKQKSSDSGKSVERQSSSDASVPSLGSFGSFKKVSSLRRTPSDGREMSQNSQASAGGKSQSVAPSTVFEMKTPGQVLARVEVIKLDVAELEKECIKLESQLSSASRVVKVEQRVDDDLHLQRKKYDKAVAALEDMKKESQTLAGSNAGPKVMKKLVQRYGDRILDLEIEEMRERDEHNQLLKAIAEQENIMRALETQSMRCPRVLNSKLKVPPKFSPNPLPEFHEWRQDQKQVFKLIKSEEKEAERRKESGVEQAPLGVSVSAASSMFGGGGGSDRHGAFPDANRSSLQRVESGKKKPSKWSVEDPAARSRDRSPGVSRSSSSTSVVKAESVKETDVLQKSASGSVKNLFAKFDSGEVSAEEKAHAPNDAMLELQKIQKRSSSKELVSSFEHASGKGSHDEEFKNKEFDKSAVEKVHLDKKFLM</sequence>
<evidence type="ECO:0000313" key="3">
    <source>
        <dbReference type="EMBL" id="KAA8499348.1"/>
    </source>
</evidence>
<feature type="region of interest" description="Disordered" evidence="2">
    <location>
        <begin position="387"/>
        <end position="407"/>
    </location>
</feature>
<comment type="caution">
    <text evidence="3">The sequence shown here is derived from an EMBL/GenBank/DDBJ whole genome shotgun (WGS) entry which is preliminary data.</text>
</comment>
<dbReference type="AlphaFoldDB" id="A0A5J4Z876"/>
<gene>
    <name evidence="3" type="ORF">FVE85_6933</name>
</gene>
<reference evidence="4" key="1">
    <citation type="journal article" date="2019" name="Nat. Commun.">
        <title>Expansion of phycobilisome linker gene families in mesophilic red algae.</title>
        <authorList>
            <person name="Lee J."/>
            <person name="Kim D."/>
            <person name="Bhattacharya D."/>
            <person name="Yoon H.S."/>
        </authorList>
    </citation>
    <scope>NUCLEOTIDE SEQUENCE [LARGE SCALE GENOMIC DNA]</scope>
    <source>
        <strain evidence="4">CCMP 1328</strain>
    </source>
</reference>
<evidence type="ECO:0000256" key="2">
    <source>
        <dbReference type="SAM" id="MobiDB-lite"/>
    </source>
</evidence>
<proteinExistence type="predicted"/>
<feature type="compositionally biased region" description="Basic and acidic residues" evidence="2">
    <location>
        <begin position="8"/>
        <end position="17"/>
    </location>
</feature>
<name>A0A5J4Z876_PORPP</name>
<evidence type="ECO:0000256" key="1">
    <source>
        <dbReference type="SAM" id="Coils"/>
    </source>
</evidence>
<feature type="region of interest" description="Disordered" evidence="2">
    <location>
        <begin position="267"/>
        <end position="342"/>
    </location>
</feature>
<dbReference type="Proteomes" id="UP000324585">
    <property type="component" value="Unassembled WGS sequence"/>
</dbReference>
<feature type="compositionally biased region" description="Low complexity" evidence="2">
    <location>
        <begin position="319"/>
        <end position="333"/>
    </location>
</feature>